<reference evidence="4" key="1">
    <citation type="submission" date="2017-08" db="EMBL/GenBank/DDBJ databases">
        <title>A dynamic microbial community with high functional redundancy inhabits the cold, oxic subseafloor aquifer.</title>
        <authorList>
            <person name="Tully B.J."/>
            <person name="Wheat C.G."/>
            <person name="Glazer B.T."/>
            <person name="Huber J.A."/>
        </authorList>
    </citation>
    <scope>NUCLEOTIDE SEQUENCE [LARGE SCALE GENOMIC DNA]</scope>
</reference>
<evidence type="ECO:0000313" key="3">
    <source>
        <dbReference type="EMBL" id="PCJ42088.1"/>
    </source>
</evidence>
<feature type="compositionally biased region" description="Polar residues" evidence="1">
    <location>
        <begin position="9"/>
        <end position="20"/>
    </location>
</feature>
<dbReference type="AlphaFoldDB" id="A0A2A5CEZ6"/>
<keyword evidence="2" id="KW-0812">Transmembrane</keyword>
<feature type="transmembrane region" description="Helical" evidence="2">
    <location>
        <begin position="172"/>
        <end position="191"/>
    </location>
</feature>
<proteinExistence type="predicted"/>
<comment type="caution">
    <text evidence="3">The sequence shown here is derived from an EMBL/GenBank/DDBJ whole genome shotgun (WGS) entry which is preliminary data.</text>
</comment>
<keyword evidence="2" id="KW-0472">Membrane</keyword>
<sequence>MGIFDSKSDSSQAYNGSDAAGQSQLGAVNTKSQTLHNANSADGTFQDIVGDVFSSSSVLAYSTQNISYRQDTSYEDNSQYFVDSSDRSQEFIDNSSMFIDNSVTTDAGLVAASENIAMAAINGLTGNALSVVKLAESVLTFGGDAIKKTQESITSAIAEIQSDANQDNTEKLIYVVGGVAAVFSLSALFGGKND</sequence>
<gene>
    <name evidence="3" type="ORF">COA71_05715</name>
</gene>
<evidence type="ECO:0000313" key="4">
    <source>
        <dbReference type="Proteomes" id="UP000228987"/>
    </source>
</evidence>
<feature type="region of interest" description="Disordered" evidence="1">
    <location>
        <begin position="1"/>
        <end position="20"/>
    </location>
</feature>
<name>A0A2A5CEZ6_9GAMM</name>
<keyword evidence="2" id="KW-1133">Transmembrane helix</keyword>
<evidence type="ECO:0000256" key="2">
    <source>
        <dbReference type="SAM" id="Phobius"/>
    </source>
</evidence>
<accession>A0A2A5CEZ6</accession>
<dbReference type="Proteomes" id="UP000228987">
    <property type="component" value="Unassembled WGS sequence"/>
</dbReference>
<dbReference type="EMBL" id="NVWI01000003">
    <property type="protein sequence ID" value="PCJ42088.1"/>
    <property type="molecule type" value="Genomic_DNA"/>
</dbReference>
<organism evidence="3 4">
    <name type="scientific">SAR86 cluster bacterium</name>
    <dbReference type="NCBI Taxonomy" id="2030880"/>
    <lineage>
        <taxon>Bacteria</taxon>
        <taxon>Pseudomonadati</taxon>
        <taxon>Pseudomonadota</taxon>
        <taxon>Gammaproteobacteria</taxon>
        <taxon>SAR86 cluster</taxon>
    </lineage>
</organism>
<evidence type="ECO:0000256" key="1">
    <source>
        <dbReference type="SAM" id="MobiDB-lite"/>
    </source>
</evidence>
<protein>
    <submittedName>
        <fullName evidence="3">Uncharacterized protein</fullName>
    </submittedName>
</protein>